<feature type="domain" description="LssY-like C-terminal" evidence="2">
    <location>
        <begin position="66"/>
        <end position="256"/>
    </location>
</feature>
<evidence type="ECO:0000259" key="2">
    <source>
        <dbReference type="Pfam" id="PF14067"/>
    </source>
</evidence>
<dbReference type="EMBL" id="JAFLWD010000011">
    <property type="protein sequence ID" value="MBO0439882.1"/>
    <property type="molecule type" value="Genomic_DNA"/>
</dbReference>
<dbReference type="Pfam" id="PF14067">
    <property type="entry name" value="LssY_C"/>
    <property type="match status" value="1"/>
</dbReference>
<organism evidence="3 4">
    <name type="scientific">Candidatus Enterococcus ikei</name>
    <dbReference type="NCBI Taxonomy" id="2815326"/>
    <lineage>
        <taxon>Bacteria</taxon>
        <taxon>Bacillati</taxon>
        <taxon>Bacillota</taxon>
        <taxon>Bacilli</taxon>
        <taxon>Lactobacillales</taxon>
        <taxon>Enterococcaceae</taxon>
        <taxon>Enterococcus</taxon>
    </lineage>
</organism>
<feature type="transmembrane region" description="Helical" evidence="1">
    <location>
        <begin position="6"/>
        <end position="27"/>
    </location>
</feature>
<reference evidence="3 4" key="1">
    <citation type="submission" date="2021-03" db="EMBL/GenBank/DDBJ databases">
        <title>Enterococcal diversity collection.</title>
        <authorList>
            <person name="Gilmore M.S."/>
            <person name="Schwartzman J."/>
            <person name="Van Tyne D."/>
            <person name="Martin M."/>
            <person name="Earl A.M."/>
            <person name="Manson A.L."/>
            <person name="Straub T."/>
            <person name="Salamzade R."/>
            <person name="Saavedra J."/>
            <person name="Lebreton F."/>
            <person name="Prichula J."/>
            <person name="Schaufler K."/>
            <person name="Gaca A."/>
            <person name="Sgardioli B."/>
            <person name="Wagenaar J."/>
            <person name="Strong T."/>
        </authorList>
    </citation>
    <scope>NUCLEOTIDE SEQUENCE [LARGE SCALE GENOMIC DNA]</scope>
    <source>
        <strain evidence="3 4">DIV0869a</strain>
    </source>
</reference>
<gene>
    <name evidence="3" type="ORF">JZO69_05890</name>
</gene>
<dbReference type="Proteomes" id="UP000664632">
    <property type="component" value="Unassembled WGS sequence"/>
</dbReference>
<proteinExistence type="predicted"/>
<comment type="caution">
    <text evidence="3">The sequence shown here is derived from an EMBL/GenBank/DDBJ whole genome shotgun (WGS) entry which is preliminary data.</text>
</comment>
<keyword evidence="1" id="KW-0812">Transmembrane</keyword>
<dbReference type="RefSeq" id="WP_207111962.1">
    <property type="nucleotide sequence ID" value="NZ_JAFLWD010000011.1"/>
</dbReference>
<evidence type="ECO:0000313" key="3">
    <source>
        <dbReference type="EMBL" id="MBO0439882.1"/>
    </source>
</evidence>
<protein>
    <submittedName>
        <fullName evidence="3">LssY C-terminal domain-containing protein</fullName>
    </submittedName>
</protein>
<accession>A0ABS3GXB7</accession>
<keyword evidence="1" id="KW-0472">Membrane</keyword>
<evidence type="ECO:0000256" key="1">
    <source>
        <dbReference type="SAM" id="Phobius"/>
    </source>
</evidence>
<sequence length="275" mass="31697">MKKQTLLNSIFRVLRLILIAFIGYLVYKSLFSEILTRKIHIFLYIIFWLFSSYLVLPFINKLMTGRYLPDYFIGRSRTNDGLLGDPINLAFIGSKEELEQLFINAGWTKAEPLSLHSSFQMIIASVFSKSYPSAPVSSLFLFNKKQDLAFEQEIKNNPRRRHHVRFWETPDNWYLPGGRKADWLGAATYDKKVGFSVFTGQITHKINSDIDHERDFVLETFTESNQPVSVEVVKHFTTSYHGRNGGGDEIFTDGNLPFIKIEKVEEVTSVSTVYS</sequence>
<evidence type="ECO:0000313" key="4">
    <source>
        <dbReference type="Proteomes" id="UP000664632"/>
    </source>
</evidence>
<keyword evidence="4" id="KW-1185">Reference proteome</keyword>
<keyword evidence="1" id="KW-1133">Transmembrane helix</keyword>
<name>A0ABS3GXB7_9ENTE</name>
<feature type="transmembrane region" description="Helical" evidence="1">
    <location>
        <begin position="39"/>
        <end position="59"/>
    </location>
</feature>
<dbReference type="InterPro" id="IPR025902">
    <property type="entry name" value="LssY-like-C_dom"/>
</dbReference>